<organism evidence="5 6">
    <name type="scientific">Pyrus ussuriensis x Pyrus communis</name>
    <dbReference type="NCBI Taxonomy" id="2448454"/>
    <lineage>
        <taxon>Eukaryota</taxon>
        <taxon>Viridiplantae</taxon>
        <taxon>Streptophyta</taxon>
        <taxon>Embryophyta</taxon>
        <taxon>Tracheophyta</taxon>
        <taxon>Spermatophyta</taxon>
        <taxon>Magnoliopsida</taxon>
        <taxon>eudicotyledons</taxon>
        <taxon>Gunneridae</taxon>
        <taxon>Pentapetalae</taxon>
        <taxon>rosids</taxon>
        <taxon>fabids</taxon>
        <taxon>Rosales</taxon>
        <taxon>Rosaceae</taxon>
        <taxon>Amygdaloideae</taxon>
        <taxon>Maleae</taxon>
        <taxon>Pyrus</taxon>
    </lineage>
</organism>
<dbReference type="GO" id="GO:0035861">
    <property type="term" value="C:site of double-strand break"/>
    <property type="evidence" value="ECO:0007669"/>
    <property type="project" value="TreeGrafter"/>
</dbReference>
<comment type="caution">
    <text evidence="5">The sequence shown here is derived from an EMBL/GenBank/DDBJ whole genome shotgun (WGS) entry which is preliminary data.</text>
</comment>
<keyword evidence="1 3" id="KW-0853">WD repeat</keyword>
<evidence type="ECO:0000256" key="2">
    <source>
        <dbReference type="ARBA" id="ARBA00022737"/>
    </source>
</evidence>
<dbReference type="PROSITE" id="PS50294">
    <property type="entry name" value="WD_REPEATS_REGION"/>
    <property type="match status" value="1"/>
</dbReference>
<evidence type="ECO:0000256" key="3">
    <source>
        <dbReference type="PROSITE-ProRule" id="PRU00221"/>
    </source>
</evidence>
<dbReference type="InterPro" id="IPR051858">
    <property type="entry name" value="WD_repeat_GAD-1"/>
</dbReference>
<keyword evidence="6" id="KW-1185">Reference proteome</keyword>
<dbReference type="OrthoDB" id="10264376at2759"/>
<dbReference type="InterPro" id="IPR036322">
    <property type="entry name" value="WD40_repeat_dom_sf"/>
</dbReference>
<keyword evidence="4" id="KW-0812">Transmembrane</keyword>
<evidence type="ECO:0000256" key="4">
    <source>
        <dbReference type="SAM" id="Phobius"/>
    </source>
</evidence>
<dbReference type="EMBL" id="SMOL01000004">
    <property type="protein sequence ID" value="KAB2636197.1"/>
    <property type="molecule type" value="Genomic_DNA"/>
</dbReference>
<dbReference type="AlphaFoldDB" id="A0A5N5IAB0"/>
<reference evidence="5 6" key="3">
    <citation type="submission" date="2019-11" db="EMBL/GenBank/DDBJ databases">
        <title>A de novo genome assembly of a pear dwarfing rootstock.</title>
        <authorList>
            <person name="Wang F."/>
            <person name="Wang J."/>
            <person name="Li S."/>
            <person name="Zhang Y."/>
            <person name="Fang M."/>
            <person name="Ma L."/>
            <person name="Zhao Y."/>
            <person name="Jiang S."/>
        </authorList>
    </citation>
    <scope>NUCLEOTIDE SEQUENCE [LARGE SCALE GENOMIC DNA]</scope>
    <source>
        <strain evidence="5">S2</strain>
        <tissue evidence="5">Leaf</tissue>
    </source>
</reference>
<evidence type="ECO:0000313" key="5">
    <source>
        <dbReference type="EMBL" id="KAB2636197.1"/>
    </source>
</evidence>
<dbReference type="GO" id="GO:0005634">
    <property type="term" value="C:nucleus"/>
    <property type="evidence" value="ECO:0007669"/>
    <property type="project" value="TreeGrafter"/>
</dbReference>
<protein>
    <submittedName>
        <fullName evidence="5">WD repeat-containing protein 70-like</fullName>
    </submittedName>
</protein>
<evidence type="ECO:0000256" key="1">
    <source>
        <dbReference type="ARBA" id="ARBA00022574"/>
    </source>
</evidence>
<reference evidence="6" key="2">
    <citation type="submission" date="2019-10" db="EMBL/GenBank/DDBJ databases">
        <title>A de novo genome assembly of a pear dwarfing rootstock.</title>
        <authorList>
            <person name="Wang F."/>
            <person name="Wang J."/>
            <person name="Li S."/>
            <person name="Zhang Y."/>
            <person name="Fang M."/>
            <person name="Ma L."/>
            <person name="Zhao Y."/>
            <person name="Jiang S."/>
        </authorList>
    </citation>
    <scope>NUCLEOTIDE SEQUENCE [LARGE SCALE GENOMIC DNA]</scope>
</reference>
<reference evidence="5 6" key="1">
    <citation type="submission" date="2019-09" db="EMBL/GenBank/DDBJ databases">
        <authorList>
            <person name="Ou C."/>
        </authorList>
    </citation>
    <scope>NUCLEOTIDE SEQUENCE [LARGE SCALE GENOMIC DNA]</scope>
    <source>
        <strain evidence="5">S2</strain>
        <tissue evidence="5">Leaf</tissue>
    </source>
</reference>
<dbReference type="Gene3D" id="2.130.10.10">
    <property type="entry name" value="YVTN repeat-like/Quinoprotein amine dehydrogenase"/>
    <property type="match status" value="1"/>
</dbReference>
<dbReference type="InterPro" id="IPR015943">
    <property type="entry name" value="WD40/YVTN_repeat-like_dom_sf"/>
</dbReference>
<dbReference type="SMART" id="SM00320">
    <property type="entry name" value="WD40"/>
    <property type="match status" value="1"/>
</dbReference>
<dbReference type="PANTHER" id="PTHR16017:SF0">
    <property type="entry name" value="WD REPEAT-CONTAINING PROTEIN 70"/>
    <property type="match status" value="1"/>
</dbReference>
<sequence>MDDSDSDSEVNFENRFRILVSNEITLKGHAKVVSAIAVDQTGSRVVSGNYDYSMRMYDFQGMNSKLQSFRQLEPSEGYQVRTISRSPTADQFLCVTGSAMVKVLINLTIHLPLIVLHYLIWVLCIWGWCLMGNLHCLCPFQFHASFADL</sequence>
<feature type="repeat" description="WD" evidence="3">
    <location>
        <begin position="26"/>
        <end position="60"/>
    </location>
</feature>
<keyword evidence="2" id="KW-0677">Repeat</keyword>
<proteinExistence type="predicted"/>
<keyword evidence="4" id="KW-0472">Membrane</keyword>
<feature type="transmembrane region" description="Helical" evidence="4">
    <location>
        <begin position="107"/>
        <end position="128"/>
    </location>
</feature>
<dbReference type="Proteomes" id="UP000327157">
    <property type="component" value="Chromosome 5"/>
</dbReference>
<accession>A0A5N5IAB0</accession>
<dbReference type="PANTHER" id="PTHR16017">
    <property type="entry name" value="GASTRULATION DEFECTIVE PROTEIN 1-RELATED"/>
    <property type="match status" value="1"/>
</dbReference>
<dbReference type="SUPFAM" id="SSF50978">
    <property type="entry name" value="WD40 repeat-like"/>
    <property type="match status" value="1"/>
</dbReference>
<dbReference type="InterPro" id="IPR001680">
    <property type="entry name" value="WD40_rpt"/>
</dbReference>
<keyword evidence="4" id="KW-1133">Transmembrane helix</keyword>
<gene>
    <name evidence="5" type="ORF">D8674_026731</name>
</gene>
<evidence type="ECO:0000313" key="6">
    <source>
        <dbReference type="Proteomes" id="UP000327157"/>
    </source>
</evidence>
<name>A0A5N5IAB0_9ROSA</name>
<dbReference type="PROSITE" id="PS50082">
    <property type="entry name" value="WD_REPEATS_2"/>
    <property type="match status" value="1"/>
</dbReference>